<dbReference type="RefSeq" id="WP_165302502.1">
    <property type="nucleotide sequence ID" value="NZ_JAAKZZ010000551.1"/>
</dbReference>
<gene>
    <name evidence="2" type="ORF">G5C65_31760</name>
</gene>
<dbReference type="Gene3D" id="1.10.260.40">
    <property type="entry name" value="lambda repressor-like DNA-binding domains"/>
    <property type="match status" value="1"/>
</dbReference>
<evidence type="ECO:0000313" key="3">
    <source>
        <dbReference type="Proteomes" id="UP000477722"/>
    </source>
</evidence>
<dbReference type="EMBL" id="JAAKZZ010000551">
    <property type="protein sequence ID" value="NGO72838.1"/>
    <property type="molecule type" value="Genomic_DNA"/>
</dbReference>
<dbReference type="PROSITE" id="PS50943">
    <property type="entry name" value="HTH_CROC1"/>
    <property type="match status" value="1"/>
</dbReference>
<dbReference type="CDD" id="cd00093">
    <property type="entry name" value="HTH_XRE"/>
    <property type="match status" value="1"/>
</dbReference>
<proteinExistence type="predicted"/>
<dbReference type="SUPFAM" id="SSF140663">
    <property type="entry name" value="TTHA0068-like"/>
    <property type="match status" value="1"/>
</dbReference>
<dbReference type="InterPro" id="IPR023203">
    <property type="entry name" value="TTHA0068_sf"/>
</dbReference>
<dbReference type="InterPro" id="IPR001387">
    <property type="entry name" value="Cro/C1-type_HTH"/>
</dbReference>
<organism evidence="2 3">
    <name type="scientific">Streptomyces boncukensis</name>
    <dbReference type="NCBI Taxonomy" id="2711219"/>
    <lineage>
        <taxon>Bacteria</taxon>
        <taxon>Bacillati</taxon>
        <taxon>Actinomycetota</taxon>
        <taxon>Actinomycetes</taxon>
        <taxon>Kitasatosporales</taxon>
        <taxon>Streptomycetaceae</taxon>
        <taxon>Streptomyces</taxon>
    </lineage>
</organism>
<comment type="caution">
    <text evidence="2">The sequence shown here is derived from an EMBL/GenBank/DDBJ whole genome shotgun (WGS) entry which is preliminary data.</text>
</comment>
<dbReference type="AlphaFoldDB" id="A0A6G4X615"/>
<reference evidence="2 3" key="1">
    <citation type="submission" date="2020-02" db="EMBL/GenBank/DDBJ databases">
        <title>Whole-genome analyses of novel actinobacteria.</title>
        <authorList>
            <person name="Sahin N."/>
            <person name="Tatar D."/>
        </authorList>
    </citation>
    <scope>NUCLEOTIDE SEQUENCE [LARGE SCALE GENOMIC DNA]</scope>
    <source>
        <strain evidence="2 3">SB3404</strain>
    </source>
</reference>
<name>A0A6G4X615_9ACTN</name>
<keyword evidence="3" id="KW-1185">Reference proteome</keyword>
<protein>
    <submittedName>
        <fullName evidence="2">Helix-turn-helix domain-containing protein</fullName>
    </submittedName>
</protein>
<dbReference type="Pfam" id="PF13560">
    <property type="entry name" value="HTH_31"/>
    <property type="match status" value="1"/>
</dbReference>
<accession>A0A6G4X615</accession>
<dbReference type="Proteomes" id="UP000477722">
    <property type="component" value="Unassembled WGS sequence"/>
</dbReference>
<evidence type="ECO:0000313" key="2">
    <source>
        <dbReference type="EMBL" id="NGO72838.1"/>
    </source>
</evidence>
<dbReference type="GO" id="GO:0003677">
    <property type="term" value="F:DNA binding"/>
    <property type="evidence" value="ECO:0007669"/>
    <property type="project" value="InterPro"/>
</dbReference>
<sequence>MPETPDNLSQTFGQRVRHHRERLGKTRPVLAGLVGRSTEWVKSIENDRLHMPRLPMLLRLAEALEVEELSELTGDARLVRGVYAKNIHDSLKIIQDAMVSYWVTQGDSVSVDDFTVRVDGAWRAWHTSHCERAAIAPMLPRLIADGRASQHAADDSNKRRGFARQLARVYHLAQLYCSFQPAPELVYMTSDRSMLTAQDADDPASLAGAAWYMNHVWRDAGEAAEARVELALDVADMLRPDSSPEHRALYALMQLAVALSHAKTGKAGDAWRHHDEAYRAARSLDGYNHPWLMIGSGMVEHYVVTMHLDLQQPGKALDAARNIDPAAIPSRTRQSRYLVEVARAHYRQHDRDAAVYQMLKARGRSHDTFEFSLFARSMVTEMLAHPTATIADDVRDLGRTLELSV</sequence>
<evidence type="ECO:0000259" key="1">
    <source>
        <dbReference type="PROSITE" id="PS50943"/>
    </source>
</evidence>
<dbReference type="SUPFAM" id="SSF47413">
    <property type="entry name" value="lambda repressor-like DNA-binding domains"/>
    <property type="match status" value="1"/>
</dbReference>
<feature type="domain" description="HTH cro/C1-type" evidence="1">
    <location>
        <begin position="16"/>
        <end position="72"/>
    </location>
</feature>
<dbReference type="InterPro" id="IPR010982">
    <property type="entry name" value="Lambda_DNA-bd_dom_sf"/>
</dbReference>